<dbReference type="Pfam" id="PF12651">
    <property type="entry name" value="RHH_3"/>
    <property type="match status" value="1"/>
</dbReference>
<proteinExistence type="predicted"/>
<evidence type="ECO:0000313" key="4">
    <source>
        <dbReference type="EMBL" id="HGQ65020.1"/>
    </source>
</evidence>
<dbReference type="Pfam" id="PF08753">
    <property type="entry name" value="NikR_C"/>
    <property type="match status" value="1"/>
</dbReference>
<dbReference type="InterPro" id="IPR014864">
    <property type="entry name" value="TF_NikR_Ni-bd_C"/>
</dbReference>
<evidence type="ECO:0000259" key="2">
    <source>
        <dbReference type="Pfam" id="PF12651"/>
    </source>
</evidence>
<dbReference type="GO" id="GO:0003677">
    <property type="term" value="F:DNA binding"/>
    <property type="evidence" value="ECO:0007669"/>
    <property type="project" value="TreeGrafter"/>
</dbReference>
<dbReference type="GO" id="GO:0006355">
    <property type="term" value="P:regulation of DNA-templated transcription"/>
    <property type="evidence" value="ECO:0007669"/>
    <property type="project" value="InterPro"/>
</dbReference>
<dbReference type="InterPro" id="IPR010985">
    <property type="entry name" value="Ribbon_hlx_hlx"/>
</dbReference>
<evidence type="ECO:0000313" key="3">
    <source>
        <dbReference type="EMBL" id="HGQ35168.1"/>
    </source>
</evidence>
<dbReference type="PANTHER" id="PTHR34719:SF2">
    <property type="entry name" value="NICKEL-RESPONSIVE REGULATOR"/>
    <property type="match status" value="1"/>
</dbReference>
<protein>
    <submittedName>
        <fullName evidence="4">Ribbon-helix-helix domain-containing protein</fullName>
    </submittedName>
</protein>
<accession>A0A7C4JKQ1</accession>
<dbReference type="PANTHER" id="PTHR34719">
    <property type="entry name" value="NICKEL-RESPONSIVE REGULATOR"/>
    <property type="match status" value="1"/>
</dbReference>
<dbReference type="SUPFAM" id="SSF47598">
    <property type="entry name" value="Ribbon-helix-helix"/>
    <property type="match status" value="1"/>
</dbReference>
<dbReference type="InterPro" id="IPR045865">
    <property type="entry name" value="ACT-like_dom_sf"/>
</dbReference>
<name>A0A7C4JKQ1_9CREN</name>
<dbReference type="EMBL" id="DTCK01000008">
    <property type="protein sequence ID" value="HGQ35168.1"/>
    <property type="molecule type" value="Genomic_DNA"/>
</dbReference>
<dbReference type="EMBL" id="DTBD01000066">
    <property type="protein sequence ID" value="HGQ65020.1"/>
    <property type="molecule type" value="Genomic_DNA"/>
</dbReference>
<comment type="caution">
    <text evidence="4">The sequence shown here is derived from an EMBL/GenBank/DDBJ whole genome shotgun (WGS) entry which is preliminary data.</text>
</comment>
<sequence length="126" mass="14501">MGRKKRFGVAIDFSLAEKLDTIAKTMNIDRSRLVEVALSEFVEEHRHSLEEHKCCGIMFVEAKECGLIDKVVESYRDIIVSYTHNHVEKRCICMVIVLGSSGKVKNLHKEFMVKSHRARYIPIAHD</sequence>
<feature type="domain" description="Predicted DNA-binding protein ribbon-helix-helix" evidence="2">
    <location>
        <begin position="4"/>
        <end position="45"/>
    </location>
</feature>
<dbReference type="AlphaFoldDB" id="A0A7C4JKQ1"/>
<organism evidence="4">
    <name type="scientific">Ignisphaera aggregans</name>
    <dbReference type="NCBI Taxonomy" id="334771"/>
    <lineage>
        <taxon>Archaea</taxon>
        <taxon>Thermoproteota</taxon>
        <taxon>Thermoprotei</taxon>
        <taxon>Desulfurococcales</taxon>
        <taxon>Desulfurococcaceae</taxon>
        <taxon>Ignisphaera</taxon>
    </lineage>
</organism>
<dbReference type="SUPFAM" id="SSF55021">
    <property type="entry name" value="ACT-like"/>
    <property type="match status" value="1"/>
</dbReference>
<dbReference type="InterPro" id="IPR038733">
    <property type="entry name" value="Predicted_DNA_bind_prot_RHH"/>
</dbReference>
<dbReference type="Gene3D" id="3.30.70.1150">
    <property type="entry name" value="ACT-like. Chain A, domain 2"/>
    <property type="match status" value="1"/>
</dbReference>
<dbReference type="InterPro" id="IPR050192">
    <property type="entry name" value="CopG/NikR_regulator"/>
</dbReference>
<feature type="domain" description="Transcription factor NikR nickel binding C-terminal" evidence="1">
    <location>
        <begin position="71"/>
        <end position="112"/>
    </location>
</feature>
<gene>
    <name evidence="4" type="ORF">ENU08_07235</name>
    <name evidence="3" type="ORF">ENU41_00615</name>
</gene>
<reference evidence="4" key="1">
    <citation type="journal article" date="2020" name="mSystems">
        <title>Genome- and Community-Level Interaction Insights into Carbon Utilization and Element Cycling Functions of Hydrothermarchaeota in Hydrothermal Sediment.</title>
        <authorList>
            <person name="Zhou Z."/>
            <person name="Liu Y."/>
            <person name="Xu W."/>
            <person name="Pan J."/>
            <person name="Luo Z.H."/>
            <person name="Li M."/>
        </authorList>
    </citation>
    <scope>NUCLEOTIDE SEQUENCE [LARGE SCALE GENOMIC DNA]</scope>
    <source>
        <strain evidence="4">SpSt-637</strain>
        <strain evidence="3">SpSt-667</strain>
    </source>
</reference>
<dbReference type="InterPro" id="IPR027271">
    <property type="entry name" value="Acetolactate_synth/TF_NikR_C"/>
</dbReference>
<evidence type="ECO:0000259" key="1">
    <source>
        <dbReference type="Pfam" id="PF08753"/>
    </source>
</evidence>